<dbReference type="Proteomes" id="UP000074119">
    <property type="component" value="Chromosome"/>
</dbReference>
<accession>A0A127M9T6</accession>
<sequence length="356" mass="41516">MLAVIAIFFSIFSITSFAATPDTEYYSYIDSLSYSQAAPIEQMIHDLDGAPLKSGKFAFTHNQFEIGVRKNDFEFSYFYRYDYYLKFNKDTGQLAYLQRNDLPLPQNTHYNVYLRPNHLRAWGLSAAHFYNISPQLSLKTRLNYLRATHTTDGYLKGQLNTLNDGYQAQLYLNYGYSRDTLLDRPEEDSDGHGTSLDVDLHWQVNKQLNIDFSGRDILSFIQYRDLTYTTAIANTDNISFDQNGTIDAKPTVSGVERYRDQTQRLASRYSVIGRYQFDSKHTLTSELFAYDRHVFPRLGYQRHWQNKQWQLNYDFRSEAWGLALAAKHFNVSLRTDALDWEEAKAIELKVGMQLRL</sequence>
<gene>
    <name evidence="2" type="ORF">AZF00_17645</name>
</gene>
<feature type="signal peptide" evidence="1">
    <location>
        <begin position="1"/>
        <end position="18"/>
    </location>
</feature>
<evidence type="ECO:0000313" key="3">
    <source>
        <dbReference type="Proteomes" id="UP000074119"/>
    </source>
</evidence>
<organism evidence="2 3">
    <name type="scientific">Zhongshania aliphaticivorans</name>
    <dbReference type="NCBI Taxonomy" id="1470434"/>
    <lineage>
        <taxon>Bacteria</taxon>
        <taxon>Pseudomonadati</taxon>
        <taxon>Pseudomonadota</taxon>
        <taxon>Gammaproteobacteria</taxon>
        <taxon>Cellvibrionales</taxon>
        <taxon>Spongiibacteraceae</taxon>
        <taxon>Zhongshania</taxon>
    </lineage>
</organism>
<feature type="chain" id="PRO_5007275190" description="Porin domain-containing protein" evidence="1">
    <location>
        <begin position="19"/>
        <end position="356"/>
    </location>
</feature>
<protein>
    <recommendedName>
        <fullName evidence="4">Porin domain-containing protein</fullName>
    </recommendedName>
</protein>
<dbReference type="EMBL" id="CP014544">
    <property type="protein sequence ID" value="AMO70013.1"/>
    <property type="molecule type" value="Genomic_DNA"/>
</dbReference>
<dbReference type="KEGG" id="zal:AZF00_17645"/>
<evidence type="ECO:0000313" key="2">
    <source>
        <dbReference type="EMBL" id="AMO70013.1"/>
    </source>
</evidence>
<evidence type="ECO:0000256" key="1">
    <source>
        <dbReference type="SAM" id="SignalP"/>
    </source>
</evidence>
<evidence type="ECO:0008006" key="4">
    <source>
        <dbReference type="Google" id="ProtNLM"/>
    </source>
</evidence>
<reference evidence="2 3" key="1">
    <citation type="submission" date="2015-12" db="EMBL/GenBank/DDBJ databases">
        <authorList>
            <person name="Shamseldin A."/>
            <person name="Moawad H."/>
            <person name="Abd El-Rahim W.M."/>
            <person name="Sadowsky M.J."/>
        </authorList>
    </citation>
    <scope>NUCLEOTIDE SEQUENCE [LARGE SCALE GENOMIC DNA]</scope>
    <source>
        <strain evidence="2 3">SM2</strain>
    </source>
</reference>
<dbReference type="STRING" id="1470434.AZF00_17645"/>
<proteinExistence type="predicted"/>
<name>A0A127M9T6_9GAMM</name>
<keyword evidence="1" id="KW-0732">Signal</keyword>
<dbReference type="AlphaFoldDB" id="A0A127M9T6"/>
<dbReference type="RefSeq" id="WP_062384492.1">
    <property type="nucleotide sequence ID" value="NZ_CP014544.1"/>
</dbReference>